<dbReference type="AlphaFoldDB" id="A0A2P2BPV4"/>
<sequence length="34" mass="3754">MGIILITAVIVCVMYGLTFLSCLSENHILDDINQ</sequence>
<organism evidence="2 3">
    <name type="scientific">Romboutsia hominis</name>
    <dbReference type="NCBI Taxonomy" id="1507512"/>
    <lineage>
        <taxon>Bacteria</taxon>
        <taxon>Bacillati</taxon>
        <taxon>Bacillota</taxon>
        <taxon>Clostridia</taxon>
        <taxon>Peptostreptococcales</taxon>
        <taxon>Peptostreptococcaceae</taxon>
        <taxon>Romboutsia</taxon>
    </lineage>
</organism>
<dbReference type="KEGG" id="rhom:FRIFI_0837"/>
<evidence type="ECO:0000256" key="1">
    <source>
        <dbReference type="SAM" id="Phobius"/>
    </source>
</evidence>
<dbReference type="Proteomes" id="UP000245695">
    <property type="component" value="Chromosome 1"/>
</dbReference>
<evidence type="ECO:0000313" key="3">
    <source>
        <dbReference type="Proteomes" id="UP000245695"/>
    </source>
</evidence>
<accession>A0A2P2BPV4</accession>
<keyword evidence="1" id="KW-0472">Membrane</keyword>
<keyword evidence="3" id="KW-1185">Reference proteome</keyword>
<feature type="transmembrane region" description="Helical" evidence="1">
    <location>
        <begin position="6"/>
        <end position="24"/>
    </location>
</feature>
<keyword evidence="1" id="KW-1133">Transmembrane helix</keyword>
<evidence type="ECO:0000313" key="2">
    <source>
        <dbReference type="EMBL" id="CEI72380.1"/>
    </source>
</evidence>
<protein>
    <submittedName>
        <fullName evidence="2">Uncharacterized protein</fullName>
    </submittedName>
</protein>
<proteinExistence type="predicted"/>
<name>A0A2P2BPV4_9FIRM</name>
<reference evidence="2 3" key="1">
    <citation type="submission" date="2014-09" db="EMBL/GenBank/DDBJ databases">
        <authorList>
            <person name="Hornung B.V."/>
        </authorList>
    </citation>
    <scope>NUCLEOTIDE SEQUENCE [LARGE SCALE GENOMIC DNA]</scope>
    <source>
        <strain evidence="2 3">FRIFI</strain>
    </source>
</reference>
<gene>
    <name evidence="2" type="ORF">FRIFI_0837</name>
</gene>
<dbReference type="EMBL" id="LN650648">
    <property type="protein sequence ID" value="CEI72380.1"/>
    <property type="molecule type" value="Genomic_DNA"/>
</dbReference>
<keyword evidence="1" id="KW-0812">Transmembrane</keyword>